<dbReference type="EnsemblBacteria" id="AAM01416">
    <property type="protein sequence ID" value="AAM01416"/>
    <property type="gene ID" value="MK0199"/>
</dbReference>
<dbReference type="PaxDb" id="190192-MK0199"/>
<dbReference type="Proteomes" id="UP000001826">
    <property type="component" value="Chromosome"/>
</dbReference>
<dbReference type="EMBL" id="AE009439">
    <property type="protein sequence ID" value="AAM01416.1"/>
    <property type="molecule type" value="Genomic_DNA"/>
</dbReference>
<dbReference type="InParanoid" id="Q8TYU2"/>
<dbReference type="AlphaFoldDB" id="Q8TYU2"/>
<evidence type="ECO:0000313" key="1">
    <source>
        <dbReference type="EMBL" id="AAM01416.1"/>
    </source>
</evidence>
<organism evidence="1 2">
    <name type="scientific">Methanopyrus kandleri (strain AV19 / DSM 6324 / JCM 9639 / NBRC 100938)</name>
    <dbReference type="NCBI Taxonomy" id="190192"/>
    <lineage>
        <taxon>Archaea</taxon>
        <taxon>Methanobacteriati</taxon>
        <taxon>Methanobacteriota</taxon>
        <taxon>Methanomada group</taxon>
        <taxon>Methanopyri</taxon>
        <taxon>Methanopyrales</taxon>
        <taxon>Methanopyraceae</taxon>
        <taxon>Methanopyrus</taxon>
    </lineage>
</organism>
<accession>Q8TYU2</accession>
<protein>
    <submittedName>
        <fullName evidence="1">Uncharacterized protein</fullName>
    </submittedName>
</protein>
<evidence type="ECO:0000313" key="2">
    <source>
        <dbReference type="Proteomes" id="UP000001826"/>
    </source>
</evidence>
<dbReference type="HOGENOM" id="CLU_920131_0_0_2"/>
<name>Q8TYU2_METKA</name>
<dbReference type="KEGG" id="mka:MK0199"/>
<dbReference type="STRING" id="190192.MK0199"/>
<proteinExistence type="predicted"/>
<sequence>MRTVGYNPSLPHGECFKLIRGRKESRETAFGVVDVFKEAFIKWSEGWARLKEFDREEMLSAYSSFFRSRFGVNFKERNVVELLNLIYRIAVEYRNILDVGEKTLTGKLRTYFIPVIMVIMVKQFYGRIKRKEAMKYVRDALQFYKTAYELSGREEGFEEILVGSLLPIEVRKGEKLPKFFEESFKDSTIRKFLGLESESGSVKFGLGCVFIPSWQFRELRAEIKFGKGFGRDGGYVEYVVHRAGTFRECLLMVPQLRLVLVENADTPDKRVFLPFDMLELVPPDPAARMKLESLAVKLTRPS</sequence>
<keyword evidence="2" id="KW-1185">Reference proteome</keyword>
<gene>
    <name evidence="1" type="ordered locus">MK0199</name>
</gene>
<reference evidence="1 2" key="1">
    <citation type="journal article" date="2002" name="Proc. Natl. Acad. Sci. U.S.A.">
        <title>The complete genome of hyperthermophile Methanopyrus kandleri AV19 and monophyly of archaeal methanogens.</title>
        <authorList>
            <person name="Slesarev A.I."/>
            <person name="Mezhevaya K.V."/>
            <person name="Makarova K.S."/>
            <person name="Polushin N.N."/>
            <person name="Shcherbinina O.V."/>
            <person name="Shakhova V.V."/>
            <person name="Belova G.I."/>
            <person name="Aravind L."/>
            <person name="Natale D.A."/>
            <person name="Rogozin I.B."/>
            <person name="Tatusov R.L."/>
            <person name="Wolf Y.I."/>
            <person name="Stetter K.O."/>
            <person name="Malykh A.G."/>
            <person name="Koonin E.V."/>
            <person name="Kozyavkin S.A."/>
        </authorList>
    </citation>
    <scope>NUCLEOTIDE SEQUENCE [LARGE SCALE GENOMIC DNA]</scope>
    <source>
        <strain evidence="2">AV19 / DSM 6324 / JCM 9639 / NBRC 100938</strain>
    </source>
</reference>